<keyword evidence="1" id="KW-0472">Membrane</keyword>
<feature type="transmembrane region" description="Helical" evidence="1">
    <location>
        <begin position="464"/>
        <end position="483"/>
    </location>
</feature>
<dbReference type="Proteomes" id="UP001165060">
    <property type="component" value="Unassembled WGS sequence"/>
</dbReference>
<evidence type="ECO:0000313" key="2">
    <source>
        <dbReference type="EMBL" id="GMI57012.1"/>
    </source>
</evidence>
<comment type="caution">
    <text evidence="2">The sequence shown here is derived from an EMBL/GenBank/DDBJ whole genome shotgun (WGS) entry which is preliminary data.</text>
</comment>
<evidence type="ECO:0000313" key="3">
    <source>
        <dbReference type="Proteomes" id="UP001165060"/>
    </source>
</evidence>
<keyword evidence="1" id="KW-0812">Transmembrane</keyword>
<dbReference type="EMBL" id="BRYB01006414">
    <property type="protein sequence ID" value="GMI57012.1"/>
    <property type="molecule type" value="Genomic_DNA"/>
</dbReference>
<evidence type="ECO:0000256" key="1">
    <source>
        <dbReference type="SAM" id="Phobius"/>
    </source>
</evidence>
<accession>A0ABQ6NDZ9</accession>
<keyword evidence="3" id="KW-1185">Reference proteome</keyword>
<keyword evidence="1" id="KW-1133">Transmembrane helix</keyword>
<organism evidence="2 3">
    <name type="scientific">Tetraparma gracilis</name>
    <dbReference type="NCBI Taxonomy" id="2962635"/>
    <lineage>
        <taxon>Eukaryota</taxon>
        <taxon>Sar</taxon>
        <taxon>Stramenopiles</taxon>
        <taxon>Ochrophyta</taxon>
        <taxon>Bolidophyceae</taxon>
        <taxon>Parmales</taxon>
        <taxon>Triparmaceae</taxon>
        <taxon>Tetraparma</taxon>
    </lineage>
</organism>
<reference evidence="2 3" key="1">
    <citation type="journal article" date="2023" name="Commun. Biol.">
        <title>Genome analysis of Parmales, the sister group of diatoms, reveals the evolutionary specialization of diatoms from phago-mixotrophs to photoautotrophs.</title>
        <authorList>
            <person name="Ban H."/>
            <person name="Sato S."/>
            <person name="Yoshikawa S."/>
            <person name="Yamada K."/>
            <person name="Nakamura Y."/>
            <person name="Ichinomiya M."/>
            <person name="Sato N."/>
            <person name="Blanc-Mathieu R."/>
            <person name="Endo H."/>
            <person name="Kuwata A."/>
            <person name="Ogata H."/>
        </authorList>
    </citation>
    <scope>NUCLEOTIDE SEQUENCE [LARGE SCALE GENOMIC DNA]</scope>
</reference>
<feature type="transmembrane region" description="Helical" evidence="1">
    <location>
        <begin position="354"/>
        <end position="373"/>
    </location>
</feature>
<sequence length="585" mass="62465">MVNANQAQCTSTSAFTQYQVEHYGATEGEVAYYEAMGFTLATYCCATCAAISDDASSNYDVTVSTMQEFYTAIGYGVDASLNGGESLLVSDGTYTCNTNSVFEDCYNDFGMVGGTGGGMLMVYGWYGTITCSTVLGCILNAEQEGYVVYHAGTSDELVLWEGFRFRNGMDALYPGGAGMWISDGAIVELRQCHFMNNVVMGPSVAGGGAAISIAFAELTLYGTRFSSNRYQGDPVANTANDISNYASTVTVHVTSCPPSSPGTFGGETGAVLSTSTAEGGVFVGELVTVRDPLDYYCETEVCPDGSHPTCCDDDPTNNSPSCVVEEEEEENENENEDMIVDAVEKNKVDIASKLARVLGVVSAGAFFLIIVACHGARCAGKAPHLSKVGVVDHLGVFYSTFDWGMDLFAAAEMYEAGGASFGKTAMTICGIHVAANAVGVFLVVHHEKKKDNIDVAAFSNLNLMVTGVQLVALTNLKVIAGFVPWKTLRYKGCPSRRTYMLCNMIPLVFENIPQFVNQLMFMIWIGDTSNMITTVSTMGSGLAILFQLMRSLSQGMVVQDEHFATPKQVAPAPDDKTKETPAAAT</sequence>
<protein>
    <submittedName>
        <fullName evidence="2">Uncharacterized protein</fullName>
    </submittedName>
</protein>
<feature type="transmembrane region" description="Helical" evidence="1">
    <location>
        <begin position="425"/>
        <end position="444"/>
    </location>
</feature>
<proteinExistence type="predicted"/>
<feature type="transmembrane region" description="Helical" evidence="1">
    <location>
        <begin position="531"/>
        <end position="549"/>
    </location>
</feature>
<name>A0ABQ6NDZ9_9STRA</name>
<gene>
    <name evidence="2" type="ORF">TeGR_g2371</name>
</gene>